<evidence type="ECO:0000256" key="1">
    <source>
        <dbReference type="ARBA" id="ARBA00004370"/>
    </source>
</evidence>
<protein>
    <recommendedName>
        <fullName evidence="4">Ig-like domain-containing protein</fullName>
    </recommendedName>
</protein>
<evidence type="ECO:0000259" key="4">
    <source>
        <dbReference type="PROSITE" id="PS50835"/>
    </source>
</evidence>
<keyword evidence="2" id="KW-0472">Membrane</keyword>
<dbReference type="Gene3D" id="2.60.40.10">
    <property type="entry name" value="Immunoglobulins"/>
    <property type="match status" value="1"/>
</dbReference>
<evidence type="ECO:0000313" key="5">
    <source>
        <dbReference type="EMBL" id="KAG5278034.1"/>
    </source>
</evidence>
<keyword evidence="3" id="KW-0393">Immunoglobulin domain</keyword>
<dbReference type="SUPFAM" id="SSF48726">
    <property type="entry name" value="Immunoglobulin"/>
    <property type="match status" value="1"/>
</dbReference>
<keyword evidence="6" id="KW-1185">Reference proteome</keyword>
<dbReference type="EMBL" id="JADWDJ010000007">
    <property type="protein sequence ID" value="KAG5278034.1"/>
    <property type="molecule type" value="Genomic_DNA"/>
</dbReference>
<dbReference type="InterPro" id="IPR013783">
    <property type="entry name" value="Ig-like_fold"/>
</dbReference>
<evidence type="ECO:0000313" key="6">
    <source>
        <dbReference type="Proteomes" id="UP000823561"/>
    </source>
</evidence>
<dbReference type="Proteomes" id="UP000823561">
    <property type="component" value="Chromosome 7"/>
</dbReference>
<organism evidence="5 6">
    <name type="scientific">Alosa alosa</name>
    <name type="common">allis shad</name>
    <dbReference type="NCBI Taxonomy" id="278164"/>
    <lineage>
        <taxon>Eukaryota</taxon>
        <taxon>Metazoa</taxon>
        <taxon>Chordata</taxon>
        <taxon>Craniata</taxon>
        <taxon>Vertebrata</taxon>
        <taxon>Euteleostomi</taxon>
        <taxon>Actinopterygii</taxon>
        <taxon>Neopterygii</taxon>
        <taxon>Teleostei</taxon>
        <taxon>Clupei</taxon>
        <taxon>Clupeiformes</taxon>
        <taxon>Clupeoidei</taxon>
        <taxon>Clupeidae</taxon>
        <taxon>Alosa</taxon>
    </lineage>
</organism>
<feature type="domain" description="Ig-like" evidence="4">
    <location>
        <begin position="1"/>
        <end position="93"/>
    </location>
</feature>
<gene>
    <name evidence="5" type="ORF">AALO_G00094460</name>
</gene>
<dbReference type="InterPro" id="IPR036179">
    <property type="entry name" value="Ig-like_dom_sf"/>
</dbReference>
<accession>A0AAV6GU55</accession>
<evidence type="ECO:0000256" key="2">
    <source>
        <dbReference type="ARBA" id="ARBA00023136"/>
    </source>
</evidence>
<dbReference type="InterPro" id="IPR053896">
    <property type="entry name" value="BTN3A2-like_Ig-C"/>
</dbReference>
<proteinExistence type="predicted"/>
<reference evidence="5" key="1">
    <citation type="submission" date="2020-10" db="EMBL/GenBank/DDBJ databases">
        <title>Chromosome-scale genome assembly of the Allis shad, Alosa alosa.</title>
        <authorList>
            <person name="Margot Z."/>
            <person name="Christophe K."/>
            <person name="Cabau C."/>
            <person name="Louis A."/>
            <person name="Berthelot C."/>
            <person name="Parey E."/>
            <person name="Roest Crollius H."/>
            <person name="Montfort J."/>
            <person name="Robinson-Rechavi M."/>
            <person name="Bucao C."/>
            <person name="Bouchez O."/>
            <person name="Gislard M."/>
            <person name="Lluch J."/>
            <person name="Milhes M."/>
            <person name="Lampietro C."/>
            <person name="Lopez Roques C."/>
            <person name="Donnadieu C."/>
            <person name="Braasch I."/>
            <person name="Desvignes T."/>
            <person name="Postlethwait J."/>
            <person name="Bobe J."/>
            <person name="Guiguen Y."/>
        </authorList>
    </citation>
    <scope>NUCLEOTIDE SEQUENCE</scope>
    <source>
        <strain evidence="5">M-15738</strain>
        <tissue evidence="5">Blood</tissue>
    </source>
</reference>
<dbReference type="GO" id="GO:0016020">
    <property type="term" value="C:membrane"/>
    <property type="evidence" value="ECO:0007669"/>
    <property type="project" value="UniProtKB-SubCell"/>
</dbReference>
<name>A0AAV6GU55_9TELE</name>
<comment type="caution">
    <text evidence="5">The sequence shown here is derived from an EMBL/GenBank/DDBJ whole genome shotgun (WGS) entry which is preliminary data.</text>
</comment>
<dbReference type="PROSITE" id="PS50835">
    <property type="entry name" value="IG_LIKE"/>
    <property type="match status" value="1"/>
</dbReference>
<sequence length="140" mass="15626">MGSIPVMSVSMSAREQVNVTCVSGGWSPEPTLIWASEDRSIIGRNEDNLFTKKGADGLVSVSSWLLVSPSESEWVSCSVGLSDQDRRESKVIPHVHSGECREEILSTTLVDHAAQSSPQLFFFCCCKRRRMIHIEKCKYF</sequence>
<dbReference type="InterPro" id="IPR007110">
    <property type="entry name" value="Ig-like_dom"/>
</dbReference>
<dbReference type="Pfam" id="PF22705">
    <property type="entry name" value="C2-set_3"/>
    <property type="match status" value="1"/>
</dbReference>
<dbReference type="AlphaFoldDB" id="A0AAV6GU55"/>
<evidence type="ECO:0000256" key="3">
    <source>
        <dbReference type="ARBA" id="ARBA00023319"/>
    </source>
</evidence>
<comment type="subcellular location">
    <subcellularLocation>
        <location evidence="1">Membrane</location>
    </subcellularLocation>
</comment>